<gene>
    <name evidence="2" type="ORF">SAMN05216464_12711</name>
</gene>
<evidence type="ECO:0000313" key="2">
    <source>
        <dbReference type="EMBL" id="SDF73189.1"/>
    </source>
</evidence>
<protein>
    <recommendedName>
        <fullName evidence="4">Cytochrome C</fullName>
    </recommendedName>
</protein>
<sequence>MDEKSNVTLFIDEEQQPIGTFAAPIAFDLDTKKMTDGRHVLKVVSKDHRGKEGIKLINFTVRNGPAISIEGLKNEQVVDGVVPLMINAYGKGDQKTFMLHGSETPRSMPFWIVVLLIMFVAWAIYFHITSGSIQLTK</sequence>
<name>A0A1G7NIR8_9SPHI</name>
<feature type="transmembrane region" description="Helical" evidence="1">
    <location>
        <begin position="108"/>
        <end position="128"/>
    </location>
</feature>
<dbReference type="OrthoDB" id="893153at2"/>
<evidence type="ECO:0000313" key="3">
    <source>
        <dbReference type="Proteomes" id="UP000199072"/>
    </source>
</evidence>
<evidence type="ECO:0008006" key="4">
    <source>
        <dbReference type="Google" id="ProtNLM"/>
    </source>
</evidence>
<proteinExistence type="predicted"/>
<dbReference type="Proteomes" id="UP000199072">
    <property type="component" value="Unassembled WGS sequence"/>
</dbReference>
<evidence type="ECO:0000256" key="1">
    <source>
        <dbReference type="SAM" id="Phobius"/>
    </source>
</evidence>
<keyword evidence="1" id="KW-0472">Membrane</keyword>
<accession>A0A1G7NIR8</accession>
<dbReference type="AlphaFoldDB" id="A0A1G7NIR8"/>
<keyword evidence="1" id="KW-0812">Transmembrane</keyword>
<keyword evidence="1" id="KW-1133">Transmembrane helix</keyword>
<dbReference type="EMBL" id="FNAI01000027">
    <property type="protein sequence ID" value="SDF73189.1"/>
    <property type="molecule type" value="Genomic_DNA"/>
</dbReference>
<dbReference type="RefSeq" id="WP_091157451.1">
    <property type="nucleotide sequence ID" value="NZ_FNAI01000027.1"/>
</dbReference>
<keyword evidence="3" id="KW-1185">Reference proteome</keyword>
<organism evidence="2 3">
    <name type="scientific">Mucilaginibacter pineti</name>
    <dbReference type="NCBI Taxonomy" id="1391627"/>
    <lineage>
        <taxon>Bacteria</taxon>
        <taxon>Pseudomonadati</taxon>
        <taxon>Bacteroidota</taxon>
        <taxon>Sphingobacteriia</taxon>
        <taxon>Sphingobacteriales</taxon>
        <taxon>Sphingobacteriaceae</taxon>
        <taxon>Mucilaginibacter</taxon>
    </lineage>
</organism>
<reference evidence="2 3" key="1">
    <citation type="submission" date="2016-10" db="EMBL/GenBank/DDBJ databases">
        <authorList>
            <person name="de Groot N.N."/>
        </authorList>
    </citation>
    <scope>NUCLEOTIDE SEQUENCE [LARGE SCALE GENOMIC DNA]</scope>
    <source>
        <strain evidence="2 3">47C3B</strain>
    </source>
</reference>
<dbReference type="STRING" id="1391627.SAMN05216464_12711"/>